<dbReference type="Proteomes" id="UP000492821">
    <property type="component" value="Unassembled WGS sequence"/>
</dbReference>
<proteinExistence type="predicted"/>
<evidence type="ECO:0000313" key="2">
    <source>
        <dbReference type="WBParaSite" id="Pan_g2625.t1"/>
    </source>
</evidence>
<organism evidence="1 2">
    <name type="scientific">Panagrellus redivivus</name>
    <name type="common">Microworm</name>
    <dbReference type="NCBI Taxonomy" id="6233"/>
    <lineage>
        <taxon>Eukaryota</taxon>
        <taxon>Metazoa</taxon>
        <taxon>Ecdysozoa</taxon>
        <taxon>Nematoda</taxon>
        <taxon>Chromadorea</taxon>
        <taxon>Rhabditida</taxon>
        <taxon>Tylenchina</taxon>
        <taxon>Panagrolaimomorpha</taxon>
        <taxon>Panagrolaimoidea</taxon>
        <taxon>Panagrolaimidae</taxon>
        <taxon>Panagrellus</taxon>
    </lineage>
</organism>
<keyword evidence="1" id="KW-1185">Reference proteome</keyword>
<dbReference type="WBParaSite" id="Pan_g2625.t1">
    <property type="protein sequence ID" value="Pan_g2625.t1"/>
    <property type="gene ID" value="Pan_g2625"/>
</dbReference>
<evidence type="ECO:0000313" key="1">
    <source>
        <dbReference type="Proteomes" id="UP000492821"/>
    </source>
</evidence>
<protein>
    <submittedName>
        <fullName evidence="2">TetR_C_7 domain-containing protein</fullName>
    </submittedName>
</protein>
<sequence length="109" mass="12397">MVVYAPNPRSFNQVKECYAVVLRFPTHLERAVSKAASDRIIERVLQRNPRRFLFNSEAKRRIHMMANALIVKAVAHLAQYGDPNSEVIQSEEVTFLFDVLLSARRAAAA</sequence>
<accession>A0A7E4VS86</accession>
<dbReference type="AlphaFoldDB" id="A0A7E4VS86"/>
<reference evidence="2" key="2">
    <citation type="submission" date="2020-10" db="UniProtKB">
        <authorList>
            <consortium name="WormBaseParasite"/>
        </authorList>
    </citation>
    <scope>IDENTIFICATION</scope>
</reference>
<name>A0A7E4VS86_PANRE</name>
<reference evidence="1" key="1">
    <citation type="journal article" date="2013" name="Genetics">
        <title>The draft genome and transcriptome of Panagrellus redivivus are shaped by the harsh demands of a free-living lifestyle.</title>
        <authorList>
            <person name="Srinivasan J."/>
            <person name="Dillman A.R."/>
            <person name="Macchietto M.G."/>
            <person name="Heikkinen L."/>
            <person name="Lakso M."/>
            <person name="Fracchia K.M."/>
            <person name="Antoshechkin I."/>
            <person name="Mortazavi A."/>
            <person name="Wong G."/>
            <person name="Sternberg P.W."/>
        </authorList>
    </citation>
    <scope>NUCLEOTIDE SEQUENCE [LARGE SCALE GENOMIC DNA]</scope>
    <source>
        <strain evidence="1">MT8872</strain>
    </source>
</reference>